<dbReference type="InterPro" id="IPR006091">
    <property type="entry name" value="Acyl-CoA_Oxase/DH_mid-dom"/>
</dbReference>
<dbReference type="SUPFAM" id="SSF47203">
    <property type="entry name" value="Acyl-CoA dehydrogenase C-terminal domain-like"/>
    <property type="match status" value="1"/>
</dbReference>
<feature type="domain" description="Acyl-CoA dehydrogenase/oxidase C-terminal" evidence="8">
    <location>
        <begin position="236"/>
        <end position="386"/>
    </location>
</feature>
<dbReference type="InterPro" id="IPR009075">
    <property type="entry name" value="AcylCo_DH/oxidase_C"/>
</dbReference>
<organism evidence="12 14">
    <name type="scientific">Rhodococcus opacus</name>
    <name type="common">Nocardia opaca</name>
    <dbReference type="NCBI Taxonomy" id="37919"/>
    <lineage>
        <taxon>Bacteria</taxon>
        <taxon>Bacillati</taxon>
        <taxon>Actinomycetota</taxon>
        <taxon>Actinomycetes</taxon>
        <taxon>Mycobacteriales</taxon>
        <taxon>Nocardiaceae</taxon>
        <taxon>Rhodococcus</taxon>
    </lineage>
</organism>
<dbReference type="InterPro" id="IPR013786">
    <property type="entry name" value="AcylCoA_DH/ox_N"/>
</dbReference>
<evidence type="ECO:0000259" key="8">
    <source>
        <dbReference type="Pfam" id="PF00441"/>
    </source>
</evidence>
<keyword evidence="3 6" id="KW-0285">Flavoprotein</keyword>
<evidence type="ECO:0000313" key="11">
    <source>
        <dbReference type="EMBL" id="MCZ4589124.1"/>
    </source>
</evidence>
<comment type="cofactor">
    <cofactor evidence="1 6">
        <name>FAD</name>
        <dbReference type="ChEBI" id="CHEBI:57692"/>
    </cofactor>
</comment>
<name>A0AAX3YC16_RHOOP</name>
<evidence type="ECO:0000256" key="5">
    <source>
        <dbReference type="ARBA" id="ARBA00023002"/>
    </source>
</evidence>
<evidence type="ECO:0000256" key="2">
    <source>
        <dbReference type="ARBA" id="ARBA00009347"/>
    </source>
</evidence>
<dbReference type="Pfam" id="PF00441">
    <property type="entry name" value="Acyl-CoA_dh_1"/>
    <property type="match status" value="1"/>
</dbReference>
<evidence type="ECO:0000256" key="4">
    <source>
        <dbReference type="ARBA" id="ARBA00022827"/>
    </source>
</evidence>
<evidence type="ECO:0000256" key="6">
    <source>
        <dbReference type="RuleBase" id="RU362125"/>
    </source>
</evidence>
<protein>
    <submittedName>
        <fullName evidence="12">Acyl-CoA dehydrogenase family protein</fullName>
    </submittedName>
</protein>
<dbReference type="InterPro" id="IPR052161">
    <property type="entry name" value="Mycobact_Acyl-CoA_DH"/>
</dbReference>
<evidence type="ECO:0000256" key="3">
    <source>
        <dbReference type="ARBA" id="ARBA00022630"/>
    </source>
</evidence>
<dbReference type="PANTHER" id="PTHR43292">
    <property type="entry name" value="ACYL-COA DEHYDROGENASE"/>
    <property type="match status" value="1"/>
</dbReference>
<dbReference type="Proteomes" id="UP001231166">
    <property type="component" value="Chromosome"/>
</dbReference>
<dbReference type="Gene3D" id="2.40.110.10">
    <property type="entry name" value="Butyryl-CoA Dehydrogenase, subunit A, domain 2"/>
    <property type="match status" value="1"/>
</dbReference>
<dbReference type="Pfam" id="PF02771">
    <property type="entry name" value="Acyl-CoA_dh_N"/>
    <property type="match status" value="1"/>
</dbReference>
<dbReference type="GO" id="GO:0016627">
    <property type="term" value="F:oxidoreductase activity, acting on the CH-CH group of donors"/>
    <property type="evidence" value="ECO:0007669"/>
    <property type="project" value="InterPro"/>
</dbReference>
<dbReference type="InterPro" id="IPR009100">
    <property type="entry name" value="AcylCoA_DH/oxidase_NM_dom_sf"/>
</dbReference>
<evidence type="ECO:0000313" key="12">
    <source>
        <dbReference type="EMBL" id="WLF46813.1"/>
    </source>
</evidence>
<gene>
    <name evidence="11" type="ORF">O4328_36675</name>
    <name evidence="12" type="ORF">Q5707_33850</name>
</gene>
<accession>A0AAX3YC16</accession>
<proteinExistence type="inferred from homology"/>
<feature type="domain" description="Acyl-CoA oxidase/dehydrogenase middle" evidence="9">
    <location>
        <begin position="130"/>
        <end position="224"/>
    </location>
</feature>
<dbReference type="EMBL" id="CP130953">
    <property type="protein sequence ID" value="WLF46813.1"/>
    <property type="molecule type" value="Genomic_DNA"/>
</dbReference>
<reference evidence="12" key="2">
    <citation type="submission" date="2023-07" db="EMBL/GenBank/DDBJ databases">
        <title>Genomic analysis of Rhodococcus opacus VOC-14 with glycol ethers degradation activity.</title>
        <authorList>
            <person name="Narkevich D.A."/>
            <person name="Hlushen A.M."/>
            <person name="Akhremchuk A.E."/>
            <person name="Sikolenko M.A."/>
            <person name="Valentovich L.N."/>
        </authorList>
    </citation>
    <scope>NUCLEOTIDE SEQUENCE</scope>
    <source>
        <strain evidence="12">VOC-14</strain>
    </source>
</reference>
<dbReference type="EMBL" id="JAPWIS010000028">
    <property type="protein sequence ID" value="MCZ4589124.1"/>
    <property type="molecule type" value="Genomic_DNA"/>
</dbReference>
<dbReference type="Pfam" id="PF02770">
    <property type="entry name" value="Acyl-CoA_dh_M"/>
    <property type="match status" value="1"/>
</dbReference>
<evidence type="ECO:0000313" key="13">
    <source>
        <dbReference type="Proteomes" id="UP001066327"/>
    </source>
</evidence>
<evidence type="ECO:0000256" key="1">
    <source>
        <dbReference type="ARBA" id="ARBA00001974"/>
    </source>
</evidence>
<feature type="region of interest" description="Disordered" evidence="7">
    <location>
        <begin position="389"/>
        <end position="418"/>
    </location>
</feature>
<evidence type="ECO:0000259" key="10">
    <source>
        <dbReference type="Pfam" id="PF02771"/>
    </source>
</evidence>
<dbReference type="InterPro" id="IPR037069">
    <property type="entry name" value="AcylCoA_DH/ox_N_sf"/>
</dbReference>
<dbReference type="GO" id="GO:0050660">
    <property type="term" value="F:flavin adenine dinucleotide binding"/>
    <property type="evidence" value="ECO:0007669"/>
    <property type="project" value="InterPro"/>
</dbReference>
<evidence type="ECO:0000256" key="7">
    <source>
        <dbReference type="SAM" id="MobiDB-lite"/>
    </source>
</evidence>
<reference evidence="11" key="1">
    <citation type="submission" date="2022-12" db="EMBL/GenBank/DDBJ databases">
        <authorList>
            <person name="Krivoruchko A.V."/>
            <person name="Elkin A."/>
        </authorList>
    </citation>
    <scope>NUCLEOTIDE SEQUENCE</scope>
    <source>
        <strain evidence="11">IEGM 249</strain>
    </source>
</reference>
<dbReference type="PANTHER" id="PTHR43292:SF4">
    <property type="entry name" value="ACYL-COA DEHYDROGENASE FADE34"/>
    <property type="match status" value="1"/>
</dbReference>
<dbReference type="Gene3D" id="1.20.140.10">
    <property type="entry name" value="Butyryl-CoA Dehydrogenase, subunit A, domain 3"/>
    <property type="match status" value="1"/>
</dbReference>
<comment type="similarity">
    <text evidence="2 6">Belongs to the acyl-CoA dehydrogenase family.</text>
</comment>
<evidence type="ECO:0000259" key="9">
    <source>
        <dbReference type="Pfam" id="PF02770"/>
    </source>
</evidence>
<evidence type="ECO:0000313" key="14">
    <source>
        <dbReference type="Proteomes" id="UP001231166"/>
    </source>
</evidence>
<dbReference type="Proteomes" id="UP001066327">
    <property type="component" value="Unassembled WGS sequence"/>
</dbReference>
<keyword evidence="4 6" id="KW-0274">FAD</keyword>
<dbReference type="InterPro" id="IPR046373">
    <property type="entry name" value="Acyl-CoA_Oxase/DH_mid-dom_sf"/>
</dbReference>
<dbReference type="FunFam" id="2.40.110.10:FF:000011">
    <property type="entry name" value="Acyl-CoA dehydrogenase FadE34"/>
    <property type="match status" value="1"/>
</dbReference>
<dbReference type="GO" id="GO:0005886">
    <property type="term" value="C:plasma membrane"/>
    <property type="evidence" value="ECO:0007669"/>
    <property type="project" value="TreeGrafter"/>
</dbReference>
<keyword evidence="5 6" id="KW-0560">Oxidoreductase</keyword>
<dbReference type="SUPFAM" id="SSF56645">
    <property type="entry name" value="Acyl-CoA dehydrogenase NM domain-like"/>
    <property type="match status" value="1"/>
</dbReference>
<dbReference type="InterPro" id="IPR036250">
    <property type="entry name" value="AcylCo_DH-like_C"/>
</dbReference>
<keyword evidence="13" id="KW-1185">Reference proteome</keyword>
<sequence length="418" mass="44522">MAYPTFEGRGMIQRPDLEDFRTQAREFFAREVPAVLHGVDAPVDRARAVRGALHRAGFSGVSIPEYAGGRGLSADHEDIVTDEATTLAVTADRPAFLGVNVILPALIDVGAAELVAEVGPRILSADAIACQLFSEPDAGSDLAGVMTRATEVDGGWRVQGQKVWTSYAHLADFGLALVRTDPEAPKHSGLTMLLIDMNAPGVTVRPIKQMTGDGEFNEVFLDNVFVRADRLVGTVGGGWKVAGTVLGHERLAISRSGGVGVRNPISVRALVDLVTRHDTISVPDVQSSLLDAWMGERTAAILSRQTTVQARSGLPLGPETSLGKMHRTRNAFRNARLATEFGLPCGGAWIGDEYAGTAYEILNSPGMAFGGGTDDIQRNIVAERILGLPREQAVDPRDRRTAVGHQSSSQSTGKAGEQ</sequence>
<feature type="domain" description="Acyl-CoA dehydrogenase/oxidase N-terminal" evidence="10">
    <location>
        <begin position="16"/>
        <end position="124"/>
    </location>
</feature>
<dbReference type="Gene3D" id="1.10.540.10">
    <property type="entry name" value="Acyl-CoA dehydrogenase/oxidase, N-terminal domain"/>
    <property type="match status" value="1"/>
</dbReference>
<dbReference type="RefSeq" id="WP_231137711.1">
    <property type="nucleotide sequence ID" value="NZ_CP009111.1"/>
</dbReference>
<dbReference type="AlphaFoldDB" id="A0AAX3YC16"/>
<feature type="compositionally biased region" description="Polar residues" evidence="7">
    <location>
        <begin position="404"/>
        <end position="418"/>
    </location>
</feature>
<feature type="compositionally biased region" description="Basic and acidic residues" evidence="7">
    <location>
        <begin position="392"/>
        <end position="401"/>
    </location>
</feature>